<dbReference type="OrthoDB" id="532422at2759"/>
<dbReference type="PANTHER" id="PTHR34407:SF1">
    <property type="entry name" value="SGNH HYDROLASE-TYPE ESTERASE DOMAIN-CONTAINING PROTEIN"/>
    <property type="match status" value="1"/>
</dbReference>
<dbReference type="PANTHER" id="PTHR34407">
    <property type="entry name" value="EXPRESSED PROTEIN"/>
    <property type="match status" value="1"/>
</dbReference>
<evidence type="ECO:0000259" key="2">
    <source>
        <dbReference type="Pfam" id="PF13472"/>
    </source>
</evidence>
<dbReference type="SUPFAM" id="SSF52266">
    <property type="entry name" value="SGNH hydrolase"/>
    <property type="match status" value="2"/>
</dbReference>
<proteinExistence type="predicted"/>
<evidence type="ECO:0000256" key="1">
    <source>
        <dbReference type="SAM" id="MobiDB-lite"/>
    </source>
</evidence>
<accession>A0A835XSM3</accession>
<dbReference type="AlphaFoldDB" id="A0A835XSM3"/>
<evidence type="ECO:0000313" key="3">
    <source>
        <dbReference type="EMBL" id="KAG2488940.1"/>
    </source>
</evidence>
<feature type="domain" description="SGNH hydrolase-type esterase" evidence="2">
    <location>
        <begin position="53"/>
        <end position="239"/>
    </location>
</feature>
<dbReference type="Pfam" id="PF13472">
    <property type="entry name" value="Lipase_GDSL_2"/>
    <property type="match status" value="1"/>
</dbReference>
<dbReference type="CDD" id="cd00229">
    <property type="entry name" value="SGNH_hydrolase"/>
    <property type="match status" value="1"/>
</dbReference>
<protein>
    <recommendedName>
        <fullName evidence="2">SGNH hydrolase-type esterase domain-containing protein</fullName>
    </recommendedName>
</protein>
<dbReference type="InterPro" id="IPR013830">
    <property type="entry name" value="SGNH_hydro"/>
</dbReference>
<dbReference type="Gene3D" id="3.40.50.1110">
    <property type="entry name" value="SGNH hydrolase"/>
    <property type="match status" value="1"/>
</dbReference>
<reference evidence="3" key="1">
    <citation type="journal article" date="2020" name="bioRxiv">
        <title>Comparative genomics of Chlamydomonas.</title>
        <authorList>
            <person name="Craig R.J."/>
            <person name="Hasan A.R."/>
            <person name="Ness R.W."/>
            <person name="Keightley P.D."/>
        </authorList>
    </citation>
    <scope>NUCLEOTIDE SEQUENCE</scope>
    <source>
        <strain evidence="3">CCAP 11/70</strain>
    </source>
</reference>
<name>A0A835XSM3_9CHLO</name>
<dbReference type="InterPro" id="IPR036514">
    <property type="entry name" value="SGNH_hydro_sf"/>
</dbReference>
<dbReference type="Proteomes" id="UP000612055">
    <property type="component" value="Unassembled WGS sequence"/>
</dbReference>
<dbReference type="EMBL" id="JAEHOE010000078">
    <property type="protein sequence ID" value="KAG2488940.1"/>
    <property type="molecule type" value="Genomic_DNA"/>
</dbReference>
<sequence>MPLGSVLAPFLGYKFSLPLTQLKAGLAYAGPRARLRRLVRDLMIGTKPIKIGALGGSVTTGHGTSDKKYSWFSVFSQWVVDSFPETNITARNGAVPATPCTFMIMCLEHAVDLDADLVFVEYVMNNGDDYSVINNRVVKDVERLALDVERLVRRLLALPGKPAVVLMQVPNVGMANLEPPRTPFYATVEDVETSLSHYYDVQALSLRTALYELAEVEQRDGFRWRDLFTDHHPGDAGHRMMADLAVFLMQETAVDLLLNPLEAAEVAAIHSRPLRRPMYEGNESPESTMCAVGTSFQSMVLNATGFNFTDEDRGKWGFVAREPGAELVVRLDTRRRVAAGAGPAPNTTQVYFHHLKSYEHMGKAEFRCSSNCTCEPLTVDGHHDKLISQTYIAPMLVSASADCRVTIRVLHDTSSGEHKFKVSGVVVAEDQAAAGLLERMAHDHGMVPEGDFEHGVTAASAAAAAATSSGQGQNGTAARRAQQRLRRVVLEQAARVTWGSDTSDKKHSWFSVFSQWLIKSFPQTSITARNGAVRGTPCTFMTMCLEQAVDLDADLVFVEYILNNASLSHYYDVQALSLRTALYELAEVEQRDGFRWQDLFTDFHPGDAGHRMMADLAVFLMQTYIAPMLVSASADCRVTIRVLPETSSGEHKFKVSGVVLAEDQAAAGILERISQEGGKVPGAVFEHGVTGLTAATSHVATSNGQNNTAQQAASEAAAAEALST</sequence>
<feature type="compositionally biased region" description="Low complexity" evidence="1">
    <location>
        <begin position="709"/>
        <end position="724"/>
    </location>
</feature>
<feature type="region of interest" description="Disordered" evidence="1">
    <location>
        <begin position="703"/>
        <end position="724"/>
    </location>
</feature>
<organism evidence="3 4">
    <name type="scientific">Edaphochlamys debaryana</name>
    <dbReference type="NCBI Taxonomy" id="47281"/>
    <lineage>
        <taxon>Eukaryota</taxon>
        <taxon>Viridiplantae</taxon>
        <taxon>Chlorophyta</taxon>
        <taxon>core chlorophytes</taxon>
        <taxon>Chlorophyceae</taxon>
        <taxon>CS clade</taxon>
        <taxon>Chlamydomonadales</taxon>
        <taxon>Chlamydomonadales incertae sedis</taxon>
        <taxon>Edaphochlamys</taxon>
    </lineage>
</organism>
<gene>
    <name evidence="3" type="ORF">HYH03_012560</name>
</gene>
<keyword evidence="4" id="KW-1185">Reference proteome</keyword>
<comment type="caution">
    <text evidence="3">The sequence shown here is derived from an EMBL/GenBank/DDBJ whole genome shotgun (WGS) entry which is preliminary data.</text>
</comment>
<evidence type="ECO:0000313" key="4">
    <source>
        <dbReference type="Proteomes" id="UP000612055"/>
    </source>
</evidence>